<proteinExistence type="predicted"/>
<keyword evidence="1 2" id="KW-0732">Signal</keyword>
<dbReference type="STRING" id="3827.A0A1S3E0D0"/>
<keyword evidence="3" id="KW-1185">Reference proteome</keyword>
<dbReference type="InterPro" id="IPR040361">
    <property type="entry name" value="TPD1"/>
</dbReference>
<feature type="chain" id="PRO_5010255385" evidence="2">
    <location>
        <begin position="23"/>
        <end position="122"/>
    </location>
</feature>
<reference evidence="3" key="1">
    <citation type="journal article" date="2013" name="Nat. Biotechnol.">
        <title>Draft genome sequence of chickpea (Cicer arietinum) provides a resource for trait improvement.</title>
        <authorList>
            <person name="Varshney R.K."/>
            <person name="Song C."/>
            <person name="Saxena R.K."/>
            <person name="Azam S."/>
            <person name="Yu S."/>
            <person name="Sharpe A.G."/>
            <person name="Cannon S."/>
            <person name="Baek J."/>
            <person name="Rosen B.D."/>
            <person name="Tar'an B."/>
            <person name="Millan T."/>
            <person name="Zhang X."/>
            <person name="Ramsay L.D."/>
            <person name="Iwata A."/>
            <person name="Wang Y."/>
            <person name="Nelson W."/>
            <person name="Farmer A.D."/>
            <person name="Gaur P.M."/>
            <person name="Soderlund C."/>
            <person name="Penmetsa R.V."/>
            <person name="Xu C."/>
            <person name="Bharti A.K."/>
            <person name="He W."/>
            <person name="Winter P."/>
            <person name="Zhao S."/>
            <person name="Hane J.K."/>
            <person name="Carrasquilla-Garcia N."/>
            <person name="Condie J.A."/>
            <person name="Upadhyaya H.D."/>
            <person name="Luo M.C."/>
            <person name="Thudi M."/>
            <person name="Gowda C.L."/>
            <person name="Singh N.P."/>
            <person name="Lichtenzveig J."/>
            <person name="Gali K.K."/>
            <person name="Rubio J."/>
            <person name="Nadarajan N."/>
            <person name="Dolezel J."/>
            <person name="Bansal K.C."/>
            <person name="Xu X."/>
            <person name="Edwards D."/>
            <person name="Zhang G."/>
            <person name="Kahl G."/>
            <person name="Gil J."/>
            <person name="Singh K.B."/>
            <person name="Datta S.K."/>
            <person name="Jackson S.A."/>
            <person name="Wang J."/>
            <person name="Cook D.R."/>
        </authorList>
    </citation>
    <scope>NUCLEOTIDE SEQUENCE [LARGE SCALE GENOMIC DNA]</scope>
    <source>
        <strain evidence="3">cv. CDC Frontier</strain>
    </source>
</reference>
<dbReference type="OrthoDB" id="603213at2759"/>
<protein>
    <submittedName>
        <fullName evidence="4">Protein TAPETUM DETERMINANT 1-like</fullName>
    </submittedName>
</protein>
<dbReference type="Pfam" id="PF24068">
    <property type="entry name" value="TPD1_C"/>
    <property type="match status" value="1"/>
</dbReference>
<sequence length="122" mass="13658">MASIFKLLSLTLFLGLVFQAYGECTLKDISINQYKTSNLARGKPVWNVNITNNCICTQTQVKLNCNGFQSYVNVDPTILNVSGNECLLNQGQPIYHSQSINFSYAWDTVFSFQPISSEIECS</sequence>
<dbReference type="GO" id="GO:0001709">
    <property type="term" value="P:cell fate determination"/>
    <property type="evidence" value="ECO:0007669"/>
    <property type="project" value="TreeGrafter"/>
</dbReference>
<evidence type="ECO:0000256" key="1">
    <source>
        <dbReference type="ARBA" id="ARBA00022729"/>
    </source>
</evidence>
<evidence type="ECO:0000313" key="3">
    <source>
        <dbReference type="Proteomes" id="UP000087171"/>
    </source>
</evidence>
<dbReference type="AlphaFoldDB" id="A0A1S3E0D0"/>
<dbReference type="RefSeq" id="XP_012568844.1">
    <property type="nucleotide sequence ID" value="XM_012713390.2"/>
</dbReference>
<accession>A0A1S3E0D0</accession>
<feature type="signal peptide" evidence="2">
    <location>
        <begin position="1"/>
        <end position="22"/>
    </location>
</feature>
<dbReference type="PANTHER" id="PTHR33184">
    <property type="entry name" value="PROTEIN TAPETUM DETERMINANT 1-LIKE-RELATED"/>
    <property type="match status" value="1"/>
</dbReference>
<dbReference type="PANTHER" id="PTHR33184:SF51">
    <property type="entry name" value="BETA-1,3-N-ACETYLGLUCOSAMINYLTRANSFERASE FAMILY PROTEIN"/>
    <property type="match status" value="1"/>
</dbReference>
<dbReference type="Proteomes" id="UP000087171">
    <property type="component" value="Chromosome Ca3"/>
</dbReference>
<reference evidence="4" key="2">
    <citation type="submission" date="2025-08" db="UniProtKB">
        <authorList>
            <consortium name="RefSeq"/>
        </authorList>
    </citation>
    <scope>IDENTIFICATION</scope>
    <source>
        <tissue evidence="4">Etiolated seedlings</tissue>
    </source>
</reference>
<evidence type="ECO:0000313" key="4">
    <source>
        <dbReference type="RefSeq" id="XP_012568844.1"/>
    </source>
</evidence>
<gene>
    <name evidence="4" type="primary">LOC105851728</name>
</gene>
<organism evidence="3 4">
    <name type="scientific">Cicer arietinum</name>
    <name type="common">Chickpea</name>
    <name type="synonym">Garbanzo</name>
    <dbReference type="NCBI Taxonomy" id="3827"/>
    <lineage>
        <taxon>Eukaryota</taxon>
        <taxon>Viridiplantae</taxon>
        <taxon>Streptophyta</taxon>
        <taxon>Embryophyta</taxon>
        <taxon>Tracheophyta</taxon>
        <taxon>Spermatophyta</taxon>
        <taxon>Magnoliopsida</taxon>
        <taxon>eudicotyledons</taxon>
        <taxon>Gunneridae</taxon>
        <taxon>Pentapetalae</taxon>
        <taxon>rosids</taxon>
        <taxon>fabids</taxon>
        <taxon>Fabales</taxon>
        <taxon>Fabaceae</taxon>
        <taxon>Papilionoideae</taxon>
        <taxon>50 kb inversion clade</taxon>
        <taxon>NPAAA clade</taxon>
        <taxon>Hologalegina</taxon>
        <taxon>IRL clade</taxon>
        <taxon>Cicereae</taxon>
        <taxon>Cicer</taxon>
    </lineage>
</organism>
<evidence type="ECO:0000256" key="2">
    <source>
        <dbReference type="SAM" id="SignalP"/>
    </source>
</evidence>
<name>A0A1S3E0D0_CICAR</name>